<dbReference type="Proteomes" id="UP001157126">
    <property type="component" value="Unassembled WGS sequence"/>
</dbReference>
<organism evidence="1 2">
    <name type="scientific">Mobilicoccus caccae</name>
    <dbReference type="NCBI Taxonomy" id="1859295"/>
    <lineage>
        <taxon>Bacteria</taxon>
        <taxon>Bacillati</taxon>
        <taxon>Actinomycetota</taxon>
        <taxon>Actinomycetes</taxon>
        <taxon>Micrococcales</taxon>
        <taxon>Dermatophilaceae</taxon>
        <taxon>Mobilicoccus</taxon>
    </lineage>
</organism>
<keyword evidence="2" id="KW-1185">Reference proteome</keyword>
<protein>
    <recommendedName>
        <fullName evidence="3">DUF222 domain-containing protein</fullName>
    </recommendedName>
</protein>
<gene>
    <name evidence="1" type="ORF">GCM10025883_11950</name>
</gene>
<comment type="caution">
    <text evidence="1">The sequence shown here is derived from an EMBL/GenBank/DDBJ whole genome shotgun (WGS) entry which is preliminary data.</text>
</comment>
<reference evidence="2" key="1">
    <citation type="journal article" date="2019" name="Int. J. Syst. Evol. Microbiol.">
        <title>The Global Catalogue of Microorganisms (GCM) 10K type strain sequencing project: providing services to taxonomists for standard genome sequencing and annotation.</title>
        <authorList>
            <consortium name="The Broad Institute Genomics Platform"/>
            <consortium name="The Broad Institute Genome Sequencing Center for Infectious Disease"/>
            <person name="Wu L."/>
            <person name="Ma J."/>
        </authorList>
    </citation>
    <scope>NUCLEOTIDE SEQUENCE [LARGE SCALE GENOMIC DNA]</scope>
    <source>
        <strain evidence="2">NBRC 113072</strain>
    </source>
</reference>
<proteinExistence type="predicted"/>
<dbReference type="RefSeq" id="WP_284303126.1">
    <property type="nucleotide sequence ID" value="NZ_BSUO01000001.1"/>
</dbReference>
<evidence type="ECO:0008006" key="3">
    <source>
        <dbReference type="Google" id="ProtNLM"/>
    </source>
</evidence>
<accession>A0ABQ6IPA0</accession>
<evidence type="ECO:0000313" key="2">
    <source>
        <dbReference type="Proteomes" id="UP001157126"/>
    </source>
</evidence>
<name>A0ABQ6IPA0_9MICO</name>
<sequence length="204" mass="21945">MDESATLAGLGRDLAAIAAHRATGWRLLADALKPPHASMIDALREGTWQREFRDAVAWLGDSTGAFEPSLMILDTFARRASRRSAAADLEALTPSWVPPVSDIEFLLPCLETLASDCEAEASAWAGGDHAEAKRLRVAESDRIERDLVPVVPEWCVAVDASPASLTHRALARLLASYLSVESGRDFDSALFPHAVLVEGGPDES</sequence>
<dbReference type="EMBL" id="BSUO01000001">
    <property type="protein sequence ID" value="GMA39150.1"/>
    <property type="molecule type" value="Genomic_DNA"/>
</dbReference>
<evidence type="ECO:0000313" key="1">
    <source>
        <dbReference type="EMBL" id="GMA39150.1"/>
    </source>
</evidence>